<dbReference type="GO" id="GO:0016323">
    <property type="term" value="C:basolateral plasma membrane"/>
    <property type="evidence" value="ECO:0007669"/>
    <property type="project" value="UniProtKB-SubCell"/>
</dbReference>
<evidence type="ECO:0000256" key="15">
    <source>
        <dbReference type="ARBA" id="ARBA00052349"/>
    </source>
</evidence>
<dbReference type="Pfam" id="PF01740">
    <property type="entry name" value="STAS"/>
    <property type="match status" value="1"/>
</dbReference>
<keyword evidence="8 19" id="KW-0812">Transmembrane</keyword>
<feature type="transmembrane region" description="Helical" evidence="19">
    <location>
        <begin position="471"/>
        <end position="500"/>
    </location>
</feature>
<evidence type="ECO:0000256" key="4">
    <source>
        <dbReference type="ARBA" id="ARBA00008692"/>
    </source>
</evidence>
<keyword evidence="7" id="KW-0039">Anion exchange</keyword>
<dbReference type="InterPro" id="IPR011547">
    <property type="entry name" value="SLC26A/SulP_dom"/>
</dbReference>
<dbReference type="GO" id="GO:0015297">
    <property type="term" value="F:antiporter activity"/>
    <property type="evidence" value="ECO:0007669"/>
    <property type="project" value="UniProtKB-KW"/>
</dbReference>
<evidence type="ECO:0000256" key="2">
    <source>
        <dbReference type="ARBA" id="ARBA00004424"/>
    </source>
</evidence>
<comment type="catalytic activity">
    <reaction evidence="14">
        <text>sulfate(in) + H(+)(in) = sulfate(out) + H(+)(out)</text>
        <dbReference type="Rhea" id="RHEA:28574"/>
        <dbReference type="ChEBI" id="CHEBI:15378"/>
        <dbReference type="ChEBI" id="CHEBI:16189"/>
    </reaction>
</comment>
<evidence type="ECO:0000256" key="9">
    <source>
        <dbReference type="ARBA" id="ARBA00022989"/>
    </source>
</evidence>
<dbReference type="Proteomes" id="UP000829720">
    <property type="component" value="Unassembled WGS sequence"/>
</dbReference>
<keyword evidence="9 19" id="KW-1133">Transmembrane helix</keyword>
<evidence type="ECO:0000256" key="1">
    <source>
        <dbReference type="ARBA" id="ARBA00004155"/>
    </source>
</evidence>
<comment type="subcellular location">
    <subcellularLocation>
        <location evidence="2">Apical cell membrane</location>
        <topology evidence="2">Multi-pass membrane protein</topology>
    </subcellularLocation>
    <subcellularLocation>
        <location evidence="3">Basolateral cell membrane</location>
        <topology evidence="3">Multi-pass membrane protein</topology>
    </subcellularLocation>
    <subcellularLocation>
        <location evidence="1">Lysosome membrane</location>
        <topology evidence="1">Multi-pass membrane protein</topology>
    </subcellularLocation>
</comment>
<evidence type="ECO:0000256" key="8">
    <source>
        <dbReference type="ARBA" id="ARBA00022692"/>
    </source>
</evidence>
<keyword evidence="12" id="KW-0458">Lysosome</keyword>
<dbReference type="AlphaFoldDB" id="A0A8T3CVH9"/>
<evidence type="ECO:0000256" key="11">
    <source>
        <dbReference type="ARBA" id="ARBA00023136"/>
    </source>
</evidence>
<evidence type="ECO:0000256" key="16">
    <source>
        <dbReference type="ARBA" id="ARBA00054369"/>
    </source>
</evidence>
<protein>
    <recommendedName>
        <fullName evidence="17">Sodium-independent sulfate anion transporter</fullName>
    </recommendedName>
    <alternativeName>
        <fullName evidence="18">Solute carrier family 26 member 11</fullName>
    </alternativeName>
</protein>
<feature type="transmembrane region" description="Helical" evidence="19">
    <location>
        <begin position="51"/>
        <end position="69"/>
    </location>
</feature>
<keyword evidence="11 19" id="KW-0472">Membrane</keyword>
<comment type="similarity">
    <text evidence="4">Belongs to the SLC26A/SulP transporter (TC 2.A.53) family.</text>
</comment>
<dbReference type="SUPFAM" id="SSF52091">
    <property type="entry name" value="SpoIIaa-like"/>
    <property type="match status" value="1"/>
</dbReference>
<comment type="catalytic activity">
    <reaction evidence="13">
        <text>hydrogencarbonate(in) + chloride(out) = hydrogencarbonate(out) + chloride(in)</text>
        <dbReference type="Rhea" id="RHEA:72363"/>
        <dbReference type="ChEBI" id="CHEBI:17544"/>
        <dbReference type="ChEBI" id="CHEBI:17996"/>
    </reaction>
</comment>
<sequence>MMEPLMDRPLRAGGSARERLTACFSLATLRACLPILGWLPRYNLTWLQMDVIAGATVGLTTVPQAWLMLRWLAYLYRPFQELPWSHGEQQQFGLCLSHAESSLISSDSYDLKYGLYSAFMGGFIYCIFGTSKDITLGPTAIMSLLCAAYIDGDPVYAVLLTFLCGVIQTTMAVLRLGFLLDFISYPVIKGFTCAAAVTIGFGQLKNLLGLKDIPHQFFLQVYYTFYRIPQARVGDVVLGLVCLTLLVSLTVMKRTLGPDSDELPVHVRAARGLVRGFATMRNALVVVAATVVAYSLEVSGHHTFTITGQTSQGLPPFQAPPFSETILNGTELSFSDIVLDLGGGLIVIPLMGLLESIAIAKAFASQNDYRIDGNQELFAIGLTNIMGSFVSAYPVTGSFGRTAVNSQTGVRTPAGGVVTGVLVLLSLAFLMPVFYYIPKASLAAVVICAVAPMFDLRVVPKFWRVRKLDLLPFLVTFLVCFWQVHYGIVGGVLVSMVMLLHGIARPKLKVSDHDVLVIELNSGLNFPAADYLSRVLYTDALQVSPPRSVVLDCHHVSSLDFTVVQEISDLLRQFQLRNAGLVFCGLSHSVLEVLLAADLSGLKHTESVEAALQTLSELHFTEGPDQAKPLLGR</sequence>
<organism evidence="21 22">
    <name type="scientific">Albula goreensis</name>
    <dbReference type="NCBI Taxonomy" id="1534307"/>
    <lineage>
        <taxon>Eukaryota</taxon>
        <taxon>Metazoa</taxon>
        <taxon>Chordata</taxon>
        <taxon>Craniata</taxon>
        <taxon>Vertebrata</taxon>
        <taxon>Euteleostomi</taxon>
        <taxon>Actinopterygii</taxon>
        <taxon>Neopterygii</taxon>
        <taxon>Teleostei</taxon>
        <taxon>Albuliformes</taxon>
        <taxon>Albulidae</taxon>
        <taxon>Albula</taxon>
    </lineage>
</organism>
<dbReference type="PANTHER" id="PTHR11814">
    <property type="entry name" value="SULFATE TRANSPORTER"/>
    <property type="match status" value="1"/>
</dbReference>
<evidence type="ECO:0000256" key="7">
    <source>
        <dbReference type="ARBA" id="ARBA00022681"/>
    </source>
</evidence>
<comment type="function">
    <text evidence="16">Sodium-independent anion exchanger mediating bicarbonate, chloride, sulfate and oxalate transport. Exhibits sodium-independent sulfate anion transporter activity that may cooperate with SLC26A2 to mediate DIDS-sensitive sulfate uptake into high endothelial venules endothelial cells (HEVEC). In the kidney, mediates chloride-bicarbonate exchange, facilitating V-ATPase-mediated acid secretion. May function as a chloride channel, playing an important role in moderating chloride homeostasis and neuronal activity in the cerebellum.</text>
</comment>
<feature type="transmembrane region" description="Helical" evidence="19">
    <location>
        <begin position="20"/>
        <end position="39"/>
    </location>
</feature>
<comment type="caution">
    <text evidence="21">The sequence shown here is derived from an EMBL/GenBank/DDBJ whole genome shotgun (WGS) entry which is preliminary data.</text>
</comment>
<comment type="catalytic activity">
    <reaction evidence="15">
        <text>oxalate(in) + chloride(out) = oxalate(out) + chloride(in)</text>
        <dbReference type="Rhea" id="RHEA:72263"/>
        <dbReference type="ChEBI" id="CHEBI:17996"/>
        <dbReference type="ChEBI" id="CHEBI:30623"/>
    </reaction>
</comment>
<reference evidence="21" key="1">
    <citation type="submission" date="2021-01" db="EMBL/GenBank/DDBJ databases">
        <authorList>
            <person name="Zahm M."/>
            <person name="Roques C."/>
            <person name="Cabau C."/>
            <person name="Klopp C."/>
            <person name="Donnadieu C."/>
            <person name="Jouanno E."/>
            <person name="Lampietro C."/>
            <person name="Louis A."/>
            <person name="Herpin A."/>
            <person name="Echchiki A."/>
            <person name="Berthelot C."/>
            <person name="Parey E."/>
            <person name="Roest-Crollius H."/>
            <person name="Braasch I."/>
            <person name="Postlethwait J."/>
            <person name="Bobe J."/>
            <person name="Montfort J."/>
            <person name="Bouchez O."/>
            <person name="Begum T."/>
            <person name="Mejri S."/>
            <person name="Adams A."/>
            <person name="Chen W.-J."/>
            <person name="Guiguen Y."/>
        </authorList>
    </citation>
    <scope>NUCLEOTIDE SEQUENCE</scope>
    <source>
        <tissue evidence="21">Blood</tissue>
    </source>
</reference>
<dbReference type="GO" id="GO:0016324">
    <property type="term" value="C:apical plasma membrane"/>
    <property type="evidence" value="ECO:0007669"/>
    <property type="project" value="UniProtKB-SubCell"/>
</dbReference>
<dbReference type="OrthoDB" id="288203at2759"/>
<feature type="transmembrane region" description="Helical" evidence="19">
    <location>
        <begin position="273"/>
        <end position="296"/>
    </location>
</feature>
<proteinExistence type="inferred from homology"/>
<evidence type="ECO:0000259" key="20">
    <source>
        <dbReference type="PROSITE" id="PS50801"/>
    </source>
</evidence>
<accession>A0A8T3CVH9</accession>
<evidence type="ECO:0000256" key="10">
    <source>
        <dbReference type="ARBA" id="ARBA00023065"/>
    </source>
</evidence>
<dbReference type="GO" id="GO:0008509">
    <property type="term" value="F:monoatomic anion transmembrane transporter activity"/>
    <property type="evidence" value="ECO:0007669"/>
    <property type="project" value="UniProtKB-ARBA"/>
</dbReference>
<evidence type="ECO:0000256" key="6">
    <source>
        <dbReference type="ARBA" id="ARBA00022475"/>
    </source>
</evidence>
<feature type="transmembrane region" description="Helical" evidence="19">
    <location>
        <begin position="376"/>
        <end position="395"/>
    </location>
</feature>
<dbReference type="InterPro" id="IPR001902">
    <property type="entry name" value="SLC26A/SulP_fam"/>
</dbReference>
<evidence type="ECO:0000313" key="21">
    <source>
        <dbReference type="EMBL" id="KAI1886478.1"/>
    </source>
</evidence>
<dbReference type="InterPro" id="IPR002645">
    <property type="entry name" value="STAS_dom"/>
</dbReference>
<feature type="transmembrane region" description="Helical" evidence="19">
    <location>
        <begin position="233"/>
        <end position="252"/>
    </location>
</feature>
<evidence type="ECO:0000256" key="13">
    <source>
        <dbReference type="ARBA" id="ARBA00049347"/>
    </source>
</evidence>
<evidence type="ECO:0000256" key="17">
    <source>
        <dbReference type="ARBA" id="ARBA00073161"/>
    </source>
</evidence>
<gene>
    <name evidence="21" type="ORF">AGOR_G00196160</name>
</gene>
<evidence type="ECO:0000256" key="19">
    <source>
        <dbReference type="SAM" id="Phobius"/>
    </source>
</evidence>
<evidence type="ECO:0000256" key="5">
    <source>
        <dbReference type="ARBA" id="ARBA00022448"/>
    </source>
</evidence>
<evidence type="ECO:0000256" key="18">
    <source>
        <dbReference type="ARBA" id="ARBA00083171"/>
    </source>
</evidence>
<dbReference type="Pfam" id="PF00916">
    <property type="entry name" value="Sulfate_transp"/>
    <property type="match status" value="1"/>
</dbReference>
<name>A0A8T3CVH9_9TELE</name>
<feature type="transmembrane region" description="Helical" evidence="19">
    <location>
        <begin position="415"/>
        <end position="435"/>
    </location>
</feature>
<dbReference type="FunFam" id="3.30.750.24:FF:000013">
    <property type="entry name" value="Solute carrier family 26 member 11"/>
    <property type="match status" value="1"/>
</dbReference>
<feature type="transmembrane region" description="Helical" evidence="19">
    <location>
        <begin position="186"/>
        <end position="204"/>
    </location>
</feature>
<evidence type="ECO:0000313" key="22">
    <source>
        <dbReference type="Proteomes" id="UP000829720"/>
    </source>
</evidence>
<feature type="transmembrane region" description="Helical" evidence="19">
    <location>
        <begin position="113"/>
        <end position="134"/>
    </location>
</feature>
<feature type="transmembrane region" description="Helical" evidence="19">
    <location>
        <begin position="442"/>
        <end position="459"/>
    </location>
</feature>
<evidence type="ECO:0000256" key="3">
    <source>
        <dbReference type="ARBA" id="ARBA00004554"/>
    </source>
</evidence>
<dbReference type="GO" id="GO:0005765">
    <property type="term" value="C:lysosomal membrane"/>
    <property type="evidence" value="ECO:0007669"/>
    <property type="project" value="UniProtKB-SubCell"/>
</dbReference>
<feature type="transmembrane region" description="Helical" evidence="19">
    <location>
        <begin position="154"/>
        <end position="174"/>
    </location>
</feature>
<keyword evidence="10" id="KW-0406">Ion transport</keyword>
<dbReference type="PROSITE" id="PS50801">
    <property type="entry name" value="STAS"/>
    <property type="match status" value="1"/>
</dbReference>
<keyword evidence="5" id="KW-0813">Transport</keyword>
<evidence type="ECO:0000256" key="12">
    <source>
        <dbReference type="ARBA" id="ARBA00023228"/>
    </source>
</evidence>
<keyword evidence="22" id="KW-1185">Reference proteome</keyword>
<dbReference type="GO" id="GO:0015698">
    <property type="term" value="P:inorganic anion transport"/>
    <property type="evidence" value="ECO:0007669"/>
    <property type="project" value="UniProtKB-ARBA"/>
</dbReference>
<feature type="domain" description="STAS" evidence="20">
    <location>
        <begin position="514"/>
        <end position="631"/>
    </location>
</feature>
<dbReference type="GO" id="GO:0098660">
    <property type="term" value="P:inorganic ion transmembrane transport"/>
    <property type="evidence" value="ECO:0007669"/>
    <property type="project" value="UniProtKB-ARBA"/>
</dbReference>
<dbReference type="InterPro" id="IPR036513">
    <property type="entry name" value="STAS_dom_sf"/>
</dbReference>
<keyword evidence="6" id="KW-1003">Cell membrane</keyword>
<dbReference type="CDD" id="cd07042">
    <property type="entry name" value="STAS_SulP_like_sulfate_transporter"/>
    <property type="match status" value="1"/>
</dbReference>
<feature type="transmembrane region" description="Helical" evidence="19">
    <location>
        <begin position="341"/>
        <end position="364"/>
    </location>
</feature>
<dbReference type="Gene3D" id="3.30.750.24">
    <property type="entry name" value="STAS domain"/>
    <property type="match status" value="1"/>
</dbReference>
<dbReference type="EMBL" id="JAERUA010000019">
    <property type="protein sequence ID" value="KAI1886478.1"/>
    <property type="molecule type" value="Genomic_DNA"/>
</dbReference>
<evidence type="ECO:0000256" key="14">
    <source>
        <dbReference type="ARBA" id="ARBA00050316"/>
    </source>
</evidence>